<dbReference type="InterPro" id="IPR050834">
    <property type="entry name" value="Glycosyltransf_2"/>
</dbReference>
<evidence type="ECO:0000313" key="2">
    <source>
        <dbReference type="EMBL" id="PPJ63642.1"/>
    </source>
</evidence>
<gene>
    <name evidence="2" type="ORF">CUN59_09030</name>
</gene>
<keyword evidence="2" id="KW-0808">Transferase</keyword>
<dbReference type="SUPFAM" id="SSF53448">
    <property type="entry name" value="Nucleotide-diphospho-sugar transferases"/>
    <property type="match status" value="1"/>
</dbReference>
<name>A0A2S6CVC2_9CYAN</name>
<protein>
    <submittedName>
        <fullName evidence="2">Glycosyltransferase family 2 protein</fullName>
    </submittedName>
</protein>
<evidence type="ECO:0000259" key="1">
    <source>
        <dbReference type="Pfam" id="PF00535"/>
    </source>
</evidence>
<evidence type="ECO:0000313" key="3">
    <source>
        <dbReference type="Proteomes" id="UP000239589"/>
    </source>
</evidence>
<dbReference type="CDD" id="cd00761">
    <property type="entry name" value="Glyco_tranf_GTA_type"/>
    <property type="match status" value="1"/>
</dbReference>
<organism evidence="2 3">
    <name type="scientific">Cuspidothrix issatschenkoi CHARLIE-1</name>
    <dbReference type="NCBI Taxonomy" id="2052836"/>
    <lineage>
        <taxon>Bacteria</taxon>
        <taxon>Bacillati</taxon>
        <taxon>Cyanobacteriota</taxon>
        <taxon>Cyanophyceae</taxon>
        <taxon>Nostocales</taxon>
        <taxon>Aphanizomenonaceae</taxon>
        <taxon>Cuspidothrix</taxon>
    </lineage>
</organism>
<reference evidence="2 3" key="1">
    <citation type="submission" date="2018-02" db="EMBL/GenBank/DDBJ databases">
        <title>Discovery of a pederin family compound in a non-symbiotic bloom-forming cyanobacterium.</title>
        <authorList>
            <person name="Kust A."/>
            <person name="Mares J."/>
            <person name="Jokela J."/>
            <person name="Urajova P."/>
            <person name="Hajek J."/>
            <person name="Saurav K."/>
            <person name="Voracova K."/>
            <person name="Fewer D.P."/>
            <person name="Haapaniemi E."/>
            <person name="Permi P."/>
            <person name="Rehakova K."/>
            <person name="Sivonen K."/>
            <person name="Hrouzek P."/>
        </authorList>
    </citation>
    <scope>NUCLEOTIDE SEQUENCE [LARGE SCALE GENOMIC DNA]</scope>
    <source>
        <strain evidence="2 3">CHARLIE-1</strain>
    </source>
</reference>
<dbReference type="EMBL" id="PGEM01000059">
    <property type="protein sequence ID" value="PPJ63642.1"/>
    <property type="molecule type" value="Genomic_DNA"/>
</dbReference>
<dbReference type="Gene3D" id="3.90.550.10">
    <property type="entry name" value="Spore Coat Polysaccharide Biosynthesis Protein SpsA, Chain A"/>
    <property type="match status" value="1"/>
</dbReference>
<dbReference type="Proteomes" id="UP000239589">
    <property type="component" value="Unassembled WGS sequence"/>
</dbReference>
<dbReference type="PANTHER" id="PTHR43685">
    <property type="entry name" value="GLYCOSYLTRANSFERASE"/>
    <property type="match status" value="1"/>
</dbReference>
<dbReference type="GO" id="GO:0016740">
    <property type="term" value="F:transferase activity"/>
    <property type="evidence" value="ECO:0007669"/>
    <property type="project" value="UniProtKB-KW"/>
</dbReference>
<dbReference type="AlphaFoldDB" id="A0A2S6CVC2"/>
<dbReference type="PANTHER" id="PTHR43685:SF2">
    <property type="entry name" value="GLYCOSYLTRANSFERASE 2-LIKE DOMAIN-CONTAINING PROTEIN"/>
    <property type="match status" value="1"/>
</dbReference>
<dbReference type="Pfam" id="PF00535">
    <property type="entry name" value="Glycos_transf_2"/>
    <property type="match status" value="1"/>
</dbReference>
<accession>A0A2S6CVC2</accession>
<comment type="caution">
    <text evidence="2">The sequence shown here is derived from an EMBL/GenBank/DDBJ whole genome shotgun (WGS) entry which is preliminary data.</text>
</comment>
<proteinExistence type="predicted"/>
<sequence length="231" mass="26652">MKILHTKTNQRSYMRFSLVMATINRDEEISRFLAKLDAQTHQDFELIVVDQNSDDRLRMVLEPYQNRFTIRHLRSSVTGASRSRNLGLRQAKGDIIGFPDDDCWYPEDLLAQVNSYFKNNSEWDVVSGSSAGESYWDRHPGTVNQFNVWKRGIEYSVFFRRDLVLKIGELDESLGLGSGSPCWAGEITDYMLRALNIGCHIYYDPNLVIHHPGPIHTNQIRCNQALSLCHR</sequence>
<feature type="domain" description="Glycosyltransferase 2-like" evidence="1">
    <location>
        <begin position="17"/>
        <end position="125"/>
    </location>
</feature>
<dbReference type="OrthoDB" id="9771846at2"/>
<dbReference type="InterPro" id="IPR029044">
    <property type="entry name" value="Nucleotide-diphossugar_trans"/>
</dbReference>
<dbReference type="InterPro" id="IPR001173">
    <property type="entry name" value="Glyco_trans_2-like"/>
</dbReference>
<keyword evidence="3" id="KW-1185">Reference proteome</keyword>